<evidence type="ECO:0000256" key="9">
    <source>
        <dbReference type="ARBA" id="ARBA00022777"/>
    </source>
</evidence>
<dbReference type="NCBIfam" id="TIGR00191">
    <property type="entry name" value="thrB"/>
    <property type="match status" value="1"/>
</dbReference>
<reference evidence="14" key="2">
    <citation type="submission" date="2022-09" db="EMBL/GenBank/DDBJ databases">
        <authorList>
            <person name="Sun Q."/>
            <person name="Ohkuma M."/>
        </authorList>
    </citation>
    <scope>NUCLEOTIDE SEQUENCE</scope>
    <source>
        <strain evidence="14">JCM 13583</strain>
    </source>
</reference>
<keyword evidence="7 11" id="KW-0791">Threonine biosynthesis</keyword>
<evidence type="ECO:0000256" key="11">
    <source>
        <dbReference type="HAMAP-Rule" id="MF_00384"/>
    </source>
</evidence>
<feature type="domain" description="GHMP kinase N-terminal" evidence="12">
    <location>
        <begin position="55"/>
        <end position="142"/>
    </location>
</feature>
<feature type="binding site" evidence="11">
    <location>
        <begin position="83"/>
        <end position="93"/>
    </location>
    <ligand>
        <name>ATP</name>
        <dbReference type="ChEBI" id="CHEBI:30616"/>
    </ligand>
</feature>
<evidence type="ECO:0000256" key="8">
    <source>
        <dbReference type="ARBA" id="ARBA00022741"/>
    </source>
</evidence>
<keyword evidence="9 11" id="KW-0418">Kinase</keyword>
<dbReference type="RefSeq" id="WP_188681758.1">
    <property type="nucleotide sequence ID" value="NZ_BMNY01000003.1"/>
</dbReference>
<evidence type="ECO:0000259" key="12">
    <source>
        <dbReference type="Pfam" id="PF00288"/>
    </source>
</evidence>
<dbReference type="PRINTS" id="PR00958">
    <property type="entry name" value="HOMSERKINASE"/>
</dbReference>
<dbReference type="AlphaFoldDB" id="A0AA37BSL2"/>
<keyword evidence="10 11" id="KW-0067">ATP-binding</keyword>
<name>A0AA37BSL2_9ARCH</name>
<organism evidence="14 15">
    <name type="scientific">Thermogymnomonas acidicola</name>
    <dbReference type="NCBI Taxonomy" id="399579"/>
    <lineage>
        <taxon>Archaea</taxon>
        <taxon>Methanobacteriati</taxon>
        <taxon>Thermoplasmatota</taxon>
        <taxon>Thermoplasmata</taxon>
        <taxon>Thermoplasmatales</taxon>
        <taxon>Thermogymnomonas</taxon>
    </lineage>
</organism>
<dbReference type="NCBIfam" id="NF002288">
    <property type="entry name" value="PRK01212.1-4"/>
    <property type="match status" value="1"/>
</dbReference>
<dbReference type="GO" id="GO:0004413">
    <property type="term" value="F:homoserine kinase activity"/>
    <property type="evidence" value="ECO:0007669"/>
    <property type="project" value="UniProtKB-UniRule"/>
</dbReference>
<comment type="catalytic activity">
    <reaction evidence="11">
        <text>L-homoserine + ATP = O-phospho-L-homoserine + ADP + H(+)</text>
        <dbReference type="Rhea" id="RHEA:13985"/>
        <dbReference type="ChEBI" id="CHEBI:15378"/>
        <dbReference type="ChEBI" id="CHEBI:30616"/>
        <dbReference type="ChEBI" id="CHEBI:57476"/>
        <dbReference type="ChEBI" id="CHEBI:57590"/>
        <dbReference type="ChEBI" id="CHEBI:456216"/>
        <dbReference type="EC" id="2.7.1.39"/>
    </reaction>
</comment>
<dbReference type="EC" id="2.7.1.39" evidence="3 11"/>
<dbReference type="PANTHER" id="PTHR20861">
    <property type="entry name" value="HOMOSERINE/4-DIPHOSPHOCYTIDYL-2-C-METHYL-D-ERYTHRITOL KINASE"/>
    <property type="match status" value="1"/>
</dbReference>
<dbReference type="Gene3D" id="3.30.70.890">
    <property type="entry name" value="GHMP kinase, C-terminal domain"/>
    <property type="match status" value="1"/>
</dbReference>
<evidence type="ECO:0000313" key="15">
    <source>
        <dbReference type="Proteomes" id="UP000632195"/>
    </source>
</evidence>
<sequence length="307" mass="32295">MRSVSAVAFSSSANLGPGYDILALAHTSFFDRVSVREGSRTRLFCTGIPQEIESNTAGRAVTAMLRALDVRAELEIHIEKGIPYGLGLGSSGASAVGAVTAASELLGLSLSGEEIVRFAMQGEVASSGAAHPDNVAAATFGGAVAVLSDGPVVRRIPVHSAFRFLLIVPGQQREGKTRLARSLVPRAIETGKYVRNSRRLASLILGLSSGDRELLREGMNDEIVEPSRSPLFPFYWRIKEEALALNAAGVCVSGAGPSILVIFDERTDVSGIERRATSILESFGMSTRTVRAVSAGGAAIEEPGIVS</sequence>
<evidence type="ECO:0000256" key="4">
    <source>
        <dbReference type="ARBA" id="ARBA00017858"/>
    </source>
</evidence>
<comment type="similarity">
    <text evidence="2 11">Belongs to the GHMP kinase family. Homoserine kinase subfamily.</text>
</comment>
<feature type="domain" description="GHMP kinase C-terminal" evidence="13">
    <location>
        <begin position="207"/>
        <end position="276"/>
    </location>
</feature>
<dbReference type="InterPro" id="IPR006203">
    <property type="entry name" value="GHMP_knse_ATP-bd_CS"/>
</dbReference>
<dbReference type="Pfam" id="PF08544">
    <property type="entry name" value="GHMP_kinases_C"/>
    <property type="match status" value="1"/>
</dbReference>
<evidence type="ECO:0000256" key="1">
    <source>
        <dbReference type="ARBA" id="ARBA00005015"/>
    </source>
</evidence>
<protein>
    <recommendedName>
        <fullName evidence="4 11">Homoserine kinase</fullName>
        <shortName evidence="11">HK</shortName>
        <shortName evidence="11">HSK</shortName>
        <ecNumber evidence="3 11">2.7.1.39</ecNumber>
    </recommendedName>
</protein>
<dbReference type="Gene3D" id="3.30.230.10">
    <property type="match status" value="1"/>
</dbReference>
<dbReference type="GO" id="GO:0005524">
    <property type="term" value="F:ATP binding"/>
    <property type="evidence" value="ECO:0007669"/>
    <property type="project" value="UniProtKB-UniRule"/>
</dbReference>
<keyword evidence="15" id="KW-1185">Reference proteome</keyword>
<accession>A0AA37BSL2</accession>
<comment type="caution">
    <text evidence="14">The sequence shown here is derived from an EMBL/GenBank/DDBJ whole genome shotgun (WGS) entry which is preliminary data.</text>
</comment>
<dbReference type="GO" id="GO:0009088">
    <property type="term" value="P:threonine biosynthetic process"/>
    <property type="evidence" value="ECO:0007669"/>
    <property type="project" value="UniProtKB-UniRule"/>
</dbReference>
<dbReference type="Pfam" id="PF00288">
    <property type="entry name" value="GHMP_kinases_N"/>
    <property type="match status" value="1"/>
</dbReference>
<dbReference type="InterPro" id="IPR014721">
    <property type="entry name" value="Ribsml_uS5_D2-typ_fold_subgr"/>
</dbReference>
<dbReference type="HAMAP" id="MF_00384">
    <property type="entry name" value="Homoser_kinase"/>
    <property type="match status" value="1"/>
</dbReference>
<evidence type="ECO:0000256" key="2">
    <source>
        <dbReference type="ARBA" id="ARBA00007370"/>
    </source>
</evidence>
<evidence type="ECO:0000256" key="5">
    <source>
        <dbReference type="ARBA" id="ARBA00022605"/>
    </source>
</evidence>
<dbReference type="GO" id="GO:0005737">
    <property type="term" value="C:cytoplasm"/>
    <property type="evidence" value="ECO:0007669"/>
    <property type="project" value="UniProtKB-SubCell"/>
</dbReference>
<dbReference type="PROSITE" id="PS00627">
    <property type="entry name" value="GHMP_KINASES_ATP"/>
    <property type="match status" value="1"/>
</dbReference>
<comment type="pathway">
    <text evidence="1 11">Amino-acid biosynthesis; L-threonine biosynthesis; L-threonine from L-aspartate: step 4/5.</text>
</comment>
<dbReference type="PIRSF" id="PIRSF000676">
    <property type="entry name" value="Homoser_kin"/>
    <property type="match status" value="1"/>
</dbReference>
<dbReference type="SUPFAM" id="SSF54211">
    <property type="entry name" value="Ribosomal protein S5 domain 2-like"/>
    <property type="match status" value="1"/>
</dbReference>
<dbReference type="InterPro" id="IPR036554">
    <property type="entry name" value="GHMP_kinase_C_sf"/>
</dbReference>
<dbReference type="InterPro" id="IPR006204">
    <property type="entry name" value="GHMP_kinase_N_dom"/>
</dbReference>
<dbReference type="InterPro" id="IPR000870">
    <property type="entry name" value="Homoserine_kinase"/>
</dbReference>
<evidence type="ECO:0000256" key="10">
    <source>
        <dbReference type="ARBA" id="ARBA00022840"/>
    </source>
</evidence>
<comment type="subcellular location">
    <subcellularLocation>
        <location evidence="11">Cytoplasm</location>
    </subcellularLocation>
</comment>
<keyword evidence="8 11" id="KW-0547">Nucleotide-binding</keyword>
<reference evidence="14" key="1">
    <citation type="journal article" date="2014" name="Int. J. Syst. Evol. Microbiol.">
        <title>Complete genome sequence of Corynebacterium casei LMG S-19264T (=DSM 44701T), isolated from a smear-ripened cheese.</title>
        <authorList>
            <consortium name="US DOE Joint Genome Institute (JGI-PGF)"/>
            <person name="Walter F."/>
            <person name="Albersmeier A."/>
            <person name="Kalinowski J."/>
            <person name="Ruckert C."/>
        </authorList>
    </citation>
    <scope>NUCLEOTIDE SEQUENCE</scope>
    <source>
        <strain evidence="14">JCM 13583</strain>
    </source>
</reference>
<evidence type="ECO:0000256" key="7">
    <source>
        <dbReference type="ARBA" id="ARBA00022697"/>
    </source>
</evidence>
<evidence type="ECO:0000259" key="13">
    <source>
        <dbReference type="Pfam" id="PF08544"/>
    </source>
</evidence>
<evidence type="ECO:0000256" key="6">
    <source>
        <dbReference type="ARBA" id="ARBA00022679"/>
    </source>
</evidence>
<dbReference type="EMBL" id="BMNY01000003">
    <property type="protein sequence ID" value="GGM78920.1"/>
    <property type="molecule type" value="Genomic_DNA"/>
</dbReference>
<dbReference type="InterPro" id="IPR013750">
    <property type="entry name" value="GHMP_kinase_C_dom"/>
</dbReference>
<keyword evidence="5 11" id="KW-0028">Amino-acid biosynthesis</keyword>
<dbReference type="Proteomes" id="UP000632195">
    <property type="component" value="Unassembled WGS sequence"/>
</dbReference>
<keyword evidence="6 11" id="KW-0808">Transferase</keyword>
<dbReference type="PANTHER" id="PTHR20861:SF1">
    <property type="entry name" value="HOMOSERINE KINASE"/>
    <property type="match status" value="1"/>
</dbReference>
<dbReference type="SUPFAM" id="SSF55060">
    <property type="entry name" value="GHMP Kinase, C-terminal domain"/>
    <property type="match status" value="1"/>
</dbReference>
<proteinExistence type="inferred from homology"/>
<gene>
    <name evidence="11" type="primary">thrB</name>
    <name evidence="14" type="ORF">GCM10007108_16390</name>
</gene>
<evidence type="ECO:0000256" key="3">
    <source>
        <dbReference type="ARBA" id="ARBA00012078"/>
    </source>
</evidence>
<dbReference type="InterPro" id="IPR020568">
    <property type="entry name" value="Ribosomal_Su5_D2-typ_SF"/>
</dbReference>
<keyword evidence="11" id="KW-0963">Cytoplasm</keyword>
<comment type="function">
    <text evidence="11">Catalyzes the ATP-dependent phosphorylation of L-homoserine to L-homoserine phosphate.</text>
</comment>
<evidence type="ECO:0000313" key="14">
    <source>
        <dbReference type="EMBL" id="GGM78920.1"/>
    </source>
</evidence>